<dbReference type="PANTHER" id="PTHR11552:SF147">
    <property type="entry name" value="CHOLINE DEHYDROGENASE, MITOCHONDRIAL"/>
    <property type="match status" value="1"/>
</dbReference>
<protein>
    <submittedName>
        <fullName evidence="7">Mycofactocin system GMC family oxidoreductase MftG</fullName>
        <ecNumber evidence="7">1.-.-.-</ecNumber>
    </submittedName>
</protein>
<dbReference type="Gene3D" id="3.30.410.40">
    <property type="match status" value="1"/>
</dbReference>
<comment type="caution">
    <text evidence="7">The sequence shown here is derived from an EMBL/GenBank/DDBJ whole genome shotgun (WGS) entry which is preliminary data.</text>
</comment>
<evidence type="ECO:0000256" key="4">
    <source>
        <dbReference type="ARBA" id="ARBA00022827"/>
    </source>
</evidence>
<evidence type="ECO:0000313" key="7">
    <source>
        <dbReference type="EMBL" id="NKY37836.1"/>
    </source>
</evidence>
<sequence length="487" mass="51715">MVDTLIIGGGSAGSVLAARLSEDPGRTVRLVEAGSPRRSAAEFPPELADSAALPVGGEAPWLWRYPVALTPELPGQIVRGRGIGGSGAVNGCYFIRAAARDFAAWSREAGTRAWDFEEVLPFFRSLENDEDYGDYPGHSRTGPVPVRRIARPSRLAQEFATTCLDLGFGEVPDWNSMPGGPDTGVGPVPCTIGAADSSGRHRRLGPAHSYLLPALSRPNLIVQGDTLATRLRFAGDRVVGADCLIEGKPETIHADRVVLCAGAIESAALLLRSGIGPADQLAELGIPVIVAAPVGRWTVDHPEIGIEYRHPAPAVGAVPLEYVLGFDDIEIRPYTVAFAPGVHRMGVTLMRPTSSGRLRLTGSDPFTPPLIEQNYLATAADRSRLRAAVGLAGKILDVMSADWSGGTDEGAISDHWLYERLGSSQHLAGTCRMGRSDDPRAVVDERCRVHGVDGLSVVDLSVVPVPLSRGPHATVLLLAERATADLR</sequence>
<name>A0A846XSU4_9NOCA</name>
<dbReference type="GO" id="GO:0016614">
    <property type="term" value="F:oxidoreductase activity, acting on CH-OH group of donors"/>
    <property type="evidence" value="ECO:0007669"/>
    <property type="project" value="InterPro"/>
</dbReference>
<dbReference type="InterPro" id="IPR012132">
    <property type="entry name" value="GMC_OxRdtase"/>
</dbReference>
<dbReference type="PIRSF" id="PIRSF000137">
    <property type="entry name" value="Alcohol_oxidase"/>
    <property type="match status" value="1"/>
</dbReference>
<keyword evidence="4 5" id="KW-0274">FAD</keyword>
<dbReference type="AlphaFoldDB" id="A0A846XSU4"/>
<dbReference type="PROSITE" id="PS00623">
    <property type="entry name" value="GMC_OXRED_1"/>
    <property type="match status" value="1"/>
</dbReference>
<reference evidence="7 8" key="1">
    <citation type="submission" date="2020-04" db="EMBL/GenBank/DDBJ databases">
        <title>MicrobeNet Type strains.</title>
        <authorList>
            <person name="Nicholson A.C."/>
        </authorList>
    </citation>
    <scope>NUCLEOTIDE SEQUENCE [LARGE SCALE GENOMIC DNA]</scope>
    <source>
        <strain evidence="7 8">DSM 45078</strain>
    </source>
</reference>
<evidence type="ECO:0000259" key="6">
    <source>
        <dbReference type="PROSITE" id="PS00623"/>
    </source>
</evidence>
<dbReference type="InterPro" id="IPR007867">
    <property type="entry name" value="GMC_OxRtase_C"/>
</dbReference>
<dbReference type="Pfam" id="PF00732">
    <property type="entry name" value="GMC_oxred_N"/>
    <property type="match status" value="1"/>
</dbReference>
<evidence type="ECO:0000256" key="2">
    <source>
        <dbReference type="ARBA" id="ARBA00010790"/>
    </source>
</evidence>
<evidence type="ECO:0000256" key="3">
    <source>
        <dbReference type="ARBA" id="ARBA00022630"/>
    </source>
</evidence>
<accession>A0A846XSU4</accession>
<dbReference type="GO" id="GO:0050660">
    <property type="term" value="F:flavin adenine dinucleotide binding"/>
    <property type="evidence" value="ECO:0007669"/>
    <property type="project" value="InterPro"/>
</dbReference>
<feature type="domain" description="Glucose-methanol-choline oxidoreductase N-terminal" evidence="6">
    <location>
        <begin position="80"/>
        <end position="103"/>
    </location>
</feature>
<keyword evidence="3 5" id="KW-0285">Flavoprotein</keyword>
<comment type="cofactor">
    <cofactor evidence="1">
        <name>FAD</name>
        <dbReference type="ChEBI" id="CHEBI:57692"/>
    </cofactor>
</comment>
<dbReference type="EMBL" id="JAAXOO010000010">
    <property type="protein sequence ID" value="NKY37836.1"/>
    <property type="molecule type" value="Genomic_DNA"/>
</dbReference>
<dbReference type="SUPFAM" id="SSF51905">
    <property type="entry name" value="FAD/NAD(P)-binding domain"/>
    <property type="match status" value="1"/>
</dbReference>
<keyword evidence="8" id="KW-1185">Reference proteome</keyword>
<evidence type="ECO:0000256" key="1">
    <source>
        <dbReference type="ARBA" id="ARBA00001974"/>
    </source>
</evidence>
<dbReference type="PANTHER" id="PTHR11552">
    <property type="entry name" value="GLUCOSE-METHANOL-CHOLINE GMC OXIDOREDUCTASE"/>
    <property type="match status" value="1"/>
</dbReference>
<dbReference type="Pfam" id="PF05199">
    <property type="entry name" value="GMC_oxred_C"/>
    <property type="match status" value="1"/>
</dbReference>
<evidence type="ECO:0000256" key="5">
    <source>
        <dbReference type="RuleBase" id="RU003968"/>
    </source>
</evidence>
<proteinExistence type="inferred from homology"/>
<keyword evidence="7" id="KW-0560">Oxidoreductase</keyword>
<dbReference type="Gene3D" id="3.50.50.60">
    <property type="entry name" value="FAD/NAD(P)-binding domain"/>
    <property type="match status" value="1"/>
</dbReference>
<dbReference type="InterPro" id="IPR023978">
    <property type="entry name" value="GMC_oxidoreductase_bact"/>
</dbReference>
<dbReference type="InterPro" id="IPR000172">
    <property type="entry name" value="GMC_OxRdtase_N"/>
</dbReference>
<organism evidence="7 8">
    <name type="scientific">Nocardia speluncae</name>
    <dbReference type="NCBI Taxonomy" id="419477"/>
    <lineage>
        <taxon>Bacteria</taxon>
        <taxon>Bacillati</taxon>
        <taxon>Actinomycetota</taxon>
        <taxon>Actinomycetes</taxon>
        <taxon>Mycobacteriales</taxon>
        <taxon>Nocardiaceae</taxon>
        <taxon>Nocardia</taxon>
    </lineage>
</organism>
<dbReference type="NCBIfam" id="TIGR03970">
    <property type="entry name" value="Rv0697"/>
    <property type="match status" value="1"/>
</dbReference>
<gene>
    <name evidence="7" type="primary">mftG</name>
    <name evidence="7" type="ORF">HGA13_32935</name>
</gene>
<dbReference type="EC" id="1.-.-.-" evidence="7"/>
<dbReference type="SUPFAM" id="SSF54373">
    <property type="entry name" value="FAD-linked reductases, C-terminal domain"/>
    <property type="match status" value="1"/>
</dbReference>
<comment type="similarity">
    <text evidence="2 5">Belongs to the GMC oxidoreductase family.</text>
</comment>
<dbReference type="RefSeq" id="WP_068044576.1">
    <property type="nucleotide sequence ID" value="NZ_JAAXOO010000010.1"/>
</dbReference>
<evidence type="ECO:0000313" key="8">
    <source>
        <dbReference type="Proteomes" id="UP000565715"/>
    </source>
</evidence>
<dbReference type="Proteomes" id="UP000565715">
    <property type="component" value="Unassembled WGS sequence"/>
</dbReference>
<dbReference type="InterPro" id="IPR036188">
    <property type="entry name" value="FAD/NAD-bd_sf"/>
</dbReference>